<accession>A0A1U9NIA2</accession>
<dbReference type="STRING" id="1936003.STSP2_00601"/>
<evidence type="ECO:0000313" key="1">
    <source>
        <dbReference type="EMBL" id="AQT67454.1"/>
    </source>
</evidence>
<proteinExistence type="predicted"/>
<dbReference type="EMBL" id="CP019791">
    <property type="protein sequence ID" value="AQT67454.1"/>
    <property type="molecule type" value="Genomic_DNA"/>
</dbReference>
<dbReference type="KEGG" id="alus:STSP2_00601"/>
<gene>
    <name evidence="1" type="ORF">STSP2_00601</name>
</gene>
<dbReference type="OrthoDB" id="1114505at2"/>
<keyword evidence="2" id="KW-1185">Reference proteome</keyword>
<dbReference type="GO" id="GO:0019239">
    <property type="term" value="F:deaminase activity"/>
    <property type="evidence" value="ECO:0007669"/>
    <property type="project" value="TreeGrafter"/>
</dbReference>
<dbReference type="Proteomes" id="UP000189674">
    <property type="component" value="Chromosome"/>
</dbReference>
<evidence type="ECO:0000313" key="2">
    <source>
        <dbReference type="Proteomes" id="UP000189674"/>
    </source>
</evidence>
<dbReference type="InterPro" id="IPR035959">
    <property type="entry name" value="RutC-like_sf"/>
</dbReference>
<sequence>MDTFVRRAAGSNAEEIFINLAPTPDTELADQLEELYSTAKELLAASNAKVLQERFFGTDSAAQQASTARARLLADFDDGVPPTYLSVPAGIRGEISGIHIHAVTGDCTVTPIEHEGKKVGRICTTLDRKFMTVSGITGDPSTDPATQTQQMLTAAEAILKQNNVDLLAVPRTWMWLGDILDWYDDFNEVRTAFFVERGMIAKGKPSRMPASTGIGIGPAGPCICAMEFTAVLEPAGGLEYLDAGGNQHSAFEYGSAFSRAASALTPAGETIYVSGTASIDESGATTNIDDAPAQIDATIENIQAILRDEGTSENGITFGFVYCKTAEIERQFCEKWSNFDWPAFTMIADVCRHDLLFEIEATAIKP</sequence>
<name>A0A1U9NIA2_9BACT</name>
<dbReference type="PANTHER" id="PTHR11803">
    <property type="entry name" value="2-IMINOBUTANOATE/2-IMINOPROPANOATE DEAMINASE RIDA"/>
    <property type="match status" value="1"/>
</dbReference>
<protein>
    <submittedName>
        <fullName evidence="1">Putative endoribonuclease L-PSP</fullName>
    </submittedName>
</protein>
<dbReference type="SUPFAM" id="SSF55298">
    <property type="entry name" value="YjgF-like"/>
    <property type="match status" value="2"/>
</dbReference>
<organism evidence="1 2">
    <name type="scientific">Anaerohalosphaera lusitana</name>
    <dbReference type="NCBI Taxonomy" id="1936003"/>
    <lineage>
        <taxon>Bacteria</taxon>
        <taxon>Pseudomonadati</taxon>
        <taxon>Planctomycetota</taxon>
        <taxon>Phycisphaerae</taxon>
        <taxon>Sedimentisphaerales</taxon>
        <taxon>Anaerohalosphaeraceae</taxon>
        <taxon>Anaerohalosphaera</taxon>
    </lineage>
</organism>
<reference evidence="2" key="1">
    <citation type="submission" date="2017-02" db="EMBL/GenBank/DDBJ databases">
        <title>Comparative genomics and description of representatives of a novel lineage of planctomycetes thriving in anoxic sediments.</title>
        <authorList>
            <person name="Spring S."/>
            <person name="Bunk B."/>
            <person name="Sproer C."/>
        </authorList>
    </citation>
    <scope>NUCLEOTIDE SEQUENCE [LARGE SCALE GENOMIC DNA]</scope>
    <source>
        <strain evidence="2">ST-NAGAB-D1</strain>
    </source>
</reference>
<dbReference type="RefSeq" id="WP_146659708.1">
    <property type="nucleotide sequence ID" value="NZ_CP019791.1"/>
</dbReference>
<dbReference type="PANTHER" id="PTHR11803:SF59">
    <property type="entry name" value="ENDORIBONUCLEASE"/>
    <property type="match status" value="1"/>
</dbReference>
<dbReference type="InterPro" id="IPR006175">
    <property type="entry name" value="YjgF/YER057c/UK114"/>
</dbReference>
<dbReference type="AlphaFoldDB" id="A0A1U9NIA2"/>
<dbReference type="Gene3D" id="3.30.1330.40">
    <property type="entry name" value="RutC-like"/>
    <property type="match status" value="2"/>
</dbReference>
<dbReference type="GO" id="GO:0005829">
    <property type="term" value="C:cytosol"/>
    <property type="evidence" value="ECO:0007669"/>
    <property type="project" value="TreeGrafter"/>
</dbReference>